<name>A0A4P7NSW6_PYROR</name>
<dbReference type="InterPro" id="IPR049326">
    <property type="entry name" value="Rhodopsin_dom_fungi"/>
</dbReference>
<dbReference type="AlphaFoldDB" id="A0A4P7NSW6"/>
<dbReference type="InterPro" id="IPR052337">
    <property type="entry name" value="SAT4-like"/>
</dbReference>
<feature type="transmembrane region" description="Helical" evidence="6">
    <location>
        <begin position="287"/>
        <end position="307"/>
    </location>
</feature>
<gene>
    <name evidence="8" type="ORF">PoMZ_12399</name>
</gene>
<dbReference type="Pfam" id="PF20684">
    <property type="entry name" value="Fung_rhodopsin"/>
    <property type="match status" value="1"/>
</dbReference>
<organism evidence="8 9">
    <name type="scientific">Pyricularia oryzae</name>
    <name type="common">Rice blast fungus</name>
    <name type="synonym">Magnaporthe oryzae</name>
    <dbReference type="NCBI Taxonomy" id="318829"/>
    <lineage>
        <taxon>Eukaryota</taxon>
        <taxon>Fungi</taxon>
        <taxon>Dikarya</taxon>
        <taxon>Ascomycota</taxon>
        <taxon>Pezizomycotina</taxon>
        <taxon>Sordariomycetes</taxon>
        <taxon>Sordariomycetidae</taxon>
        <taxon>Magnaporthales</taxon>
        <taxon>Pyriculariaceae</taxon>
        <taxon>Pyricularia</taxon>
    </lineage>
</organism>
<dbReference type="Proteomes" id="UP000294847">
    <property type="component" value="Chromosome 7"/>
</dbReference>
<evidence type="ECO:0000313" key="8">
    <source>
        <dbReference type="EMBL" id="QBZ65439.1"/>
    </source>
</evidence>
<evidence type="ECO:0000256" key="4">
    <source>
        <dbReference type="ARBA" id="ARBA00023136"/>
    </source>
</evidence>
<dbReference type="PANTHER" id="PTHR33048:SF155">
    <property type="entry name" value="INTEGRAL MEMBRANE PROTEIN"/>
    <property type="match status" value="1"/>
</dbReference>
<comment type="similarity">
    <text evidence="5">Belongs to the SAT4 family.</text>
</comment>
<evidence type="ECO:0000256" key="3">
    <source>
        <dbReference type="ARBA" id="ARBA00022989"/>
    </source>
</evidence>
<feature type="transmembrane region" description="Helical" evidence="6">
    <location>
        <begin position="55"/>
        <end position="77"/>
    </location>
</feature>
<feature type="transmembrane region" description="Helical" evidence="6">
    <location>
        <begin position="167"/>
        <end position="188"/>
    </location>
</feature>
<feature type="domain" description="Rhodopsin" evidence="7">
    <location>
        <begin position="74"/>
        <end position="312"/>
    </location>
</feature>
<feature type="transmembrane region" description="Helical" evidence="6">
    <location>
        <begin position="217"/>
        <end position="237"/>
    </location>
</feature>
<evidence type="ECO:0000313" key="9">
    <source>
        <dbReference type="Proteomes" id="UP000294847"/>
    </source>
</evidence>
<evidence type="ECO:0000256" key="1">
    <source>
        <dbReference type="ARBA" id="ARBA00004141"/>
    </source>
</evidence>
<comment type="subcellular location">
    <subcellularLocation>
        <location evidence="1">Membrane</location>
        <topology evidence="1">Multi-pass membrane protein</topology>
    </subcellularLocation>
</comment>
<feature type="transmembrane region" description="Helical" evidence="6">
    <location>
        <begin position="249"/>
        <end position="267"/>
    </location>
</feature>
<evidence type="ECO:0000256" key="5">
    <source>
        <dbReference type="ARBA" id="ARBA00038359"/>
    </source>
</evidence>
<keyword evidence="2 6" id="KW-0812">Transmembrane</keyword>
<feature type="transmembrane region" description="Helical" evidence="6">
    <location>
        <begin position="89"/>
        <end position="110"/>
    </location>
</feature>
<evidence type="ECO:0000259" key="7">
    <source>
        <dbReference type="Pfam" id="PF20684"/>
    </source>
</evidence>
<feature type="transmembrane region" description="Helical" evidence="6">
    <location>
        <begin position="130"/>
        <end position="155"/>
    </location>
</feature>
<proteinExistence type="inferred from homology"/>
<keyword evidence="4 6" id="KW-0472">Membrane</keyword>
<reference evidence="8 9" key="1">
    <citation type="journal article" date="2019" name="Mol. Biol. Evol.">
        <title>Blast fungal genomes show frequent chromosomal changes, gene gains and losses, and effector gene turnover.</title>
        <authorList>
            <person name="Gomez Luciano L.B."/>
            <person name="Jason Tsai I."/>
            <person name="Chuma I."/>
            <person name="Tosa Y."/>
            <person name="Chen Y.H."/>
            <person name="Li J.Y."/>
            <person name="Li M.Y."/>
            <person name="Jade Lu M.Y."/>
            <person name="Nakayashiki H."/>
            <person name="Li W.H."/>
        </authorList>
    </citation>
    <scope>NUCLEOTIDE SEQUENCE [LARGE SCALE GENOMIC DNA]</scope>
    <source>
        <strain evidence="8">MZ5-1-6</strain>
    </source>
</reference>
<dbReference type="PANTHER" id="PTHR33048">
    <property type="entry name" value="PTH11-LIKE INTEGRAL MEMBRANE PROTEIN (AFU_ORTHOLOGUE AFUA_5G11245)"/>
    <property type="match status" value="1"/>
</dbReference>
<evidence type="ECO:0000256" key="2">
    <source>
        <dbReference type="ARBA" id="ARBA00022692"/>
    </source>
</evidence>
<accession>A0A4P7NSW6</accession>
<protein>
    <recommendedName>
        <fullName evidence="7">Rhodopsin domain-containing protein</fullName>
    </recommendedName>
</protein>
<keyword evidence="3 6" id="KW-1133">Transmembrane helix</keyword>
<dbReference type="EMBL" id="CP034210">
    <property type="protein sequence ID" value="QBZ65439.1"/>
    <property type="molecule type" value="Genomic_DNA"/>
</dbReference>
<dbReference type="GO" id="GO:0016020">
    <property type="term" value="C:membrane"/>
    <property type="evidence" value="ECO:0007669"/>
    <property type="project" value="UniProtKB-SubCell"/>
</dbReference>
<sequence length="443" mass="48057">MCLLNIASGVHKNSTNETALIVLQSIKVSRSSSPSKMSNPTIGSDEWKAQDKGPAVLAVSWIVIILSSAFVIFRIYVNGCIRGKLRSDDWFIIVGQICGYVAVIFTTLAARSGNGRHMAVLTQDQLSGSIFWSTIAFVPGSLFIGIPKLAVVTVLTRLLNPTRYHTWFLWWLPIWCISSVVVAFILVLTRCSPTSTLWDPSVQGKCFDIKHLVNYGIYSGICCSIVDFYLAIYPSVVLFKLQLSFKKKVALSCALGVGSISGVIAVIKTVRTTALLSQDFTYDVPDLIVWLLIEGSSIIIASSIPVLQPLLEVIVKHNPFSTKGTSAAFSFGRGKGSSKYKSGSNPSNFTKESCQHCKHCNGTDSMHHPPTKDREDLSYMVDSVIGTKEDTVIQHGSFHYSTSVLGAGTPQNNGLGGDNESSPVTMGGIVRTDVVNISYGNAK</sequence>
<evidence type="ECO:0000256" key="6">
    <source>
        <dbReference type="SAM" id="Phobius"/>
    </source>
</evidence>